<dbReference type="OrthoDB" id="6134247at2759"/>
<feature type="chain" id="PRO_5032349035" description="Big defensin" evidence="2">
    <location>
        <begin position="16"/>
        <end position="214"/>
    </location>
</feature>
<dbReference type="EMBL" id="UYJE01009009">
    <property type="protein sequence ID" value="VDI69152.1"/>
    <property type="molecule type" value="Genomic_DNA"/>
</dbReference>
<sequence>MQLLLVLLTVIFVSTRKTTLDLNPQTSALVARLWVTGYETVQSLTIQQVADEYVNDQHYFYFVDSHLKEQLNTLQLDSYEYEQSISVQSVKDILKMNRKAILCVLYATLLIIPAPILGRVVAKKKEEKRYAAVYPIAAYAGMTVSLPVFLALVAAYGAWKVARYHIRSRNRSSSHNSHNCANNRGWCRPNCFRREYHDRYHSSTCGSYKCCRYR</sequence>
<reference evidence="3" key="1">
    <citation type="submission" date="2018-11" db="EMBL/GenBank/DDBJ databases">
        <authorList>
            <person name="Alioto T."/>
            <person name="Alioto T."/>
        </authorList>
    </citation>
    <scope>NUCLEOTIDE SEQUENCE</scope>
</reference>
<evidence type="ECO:0000256" key="1">
    <source>
        <dbReference type="SAM" id="Phobius"/>
    </source>
</evidence>
<feature type="signal peptide" evidence="2">
    <location>
        <begin position="1"/>
        <end position="15"/>
    </location>
</feature>
<dbReference type="Gene3D" id="2.20.20.10">
    <property type="entry name" value="Anthopleurin-A"/>
    <property type="match status" value="1"/>
</dbReference>
<keyword evidence="1" id="KW-1133">Transmembrane helix</keyword>
<gene>
    <name evidence="3" type="ORF">MGAL_10B040900</name>
</gene>
<dbReference type="Proteomes" id="UP000596742">
    <property type="component" value="Unassembled WGS sequence"/>
</dbReference>
<accession>A0A8B6GVB9</accession>
<keyword evidence="1" id="KW-0812">Transmembrane</keyword>
<keyword evidence="4" id="KW-1185">Reference proteome</keyword>
<proteinExistence type="predicted"/>
<name>A0A8B6GVB9_MYTGA</name>
<keyword evidence="2" id="KW-0732">Signal</keyword>
<keyword evidence="1" id="KW-0472">Membrane</keyword>
<feature type="transmembrane region" description="Helical" evidence="1">
    <location>
        <begin position="133"/>
        <end position="159"/>
    </location>
</feature>
<organism evidence="3 4">
    <name type="scientific">Mytilus galloprovincialis</name>
    <name type="common">Mediterranean mussel</name>
    <dbReference type="NCBI Taxonomy" id="29158"/>
    <lineage>
        <taxon>Eukaryota</taxon>
        <taxon>Metazoa</taxon>
        <taxon>Spiralia</taxon>
        <taxon>Lophotrochozoa</taxon>
        <taxon>Mollusca</taxon>
        <taxon>Bivalvia</taxon>
        <taxon>Autobranchia</taxon>
        <taxon>Pteriomorphia</taxon>
        <taxon>Mytilida</taxon>
        <taxon>Mytiloidea</taxon>
        <taxon>Mytilidae</taxon>
        <taxon>Mytilinae</taxon>
        <taxon>Mytilus</taxon>
    </lineage>
</organism>
<evidence type="ECO:0008006" key="5">
    <source>
        <dbReference type="Google" id="ProtNLM"/>
    </source>
</evidence>
<evidence type="ECO:0000313" key="3">
    <source>
        <dbReference type="EMBL" id="VDI69152.1"/>
    </source>
</evidence>
<protein>
    <recommendedName>
        <fullName evidence="5">Big defensin</fullName>
    </recommendedName>
</protein>
<comment type="caution">
    <text evidence="3">The sequence shown here is derived from an EMBL/GenBank/DDBJ whole genome shotgun (WGS) entry which is preliminary data.</text>
</comment>
<evidence type="ECO:0000313" key="4">
    <source>
        <dbReference type="Proteomes" id="UP000596742"/>
    </source>
</evidence>
<evidence type="ECO:0000256" key="2">
    <source>
        <dbReference type="SAM" id="SignalP"/>
    </source>
</evidence>
<dbReference type="AlphaFoldDB" id="A0A8B6GVB9"/>
<feature type="transmembrane region" description="Helical" evidence="1">
    <location>
        <begin position="99"/>
        <end position="121"/>
    </location>
</feature>
<dbReference type="InterPro" id="IPR023355">
    <property type="entry name" value="Myo_ane_neurotoxin_sf"/>
</dbReference>